<dbReference type="Proteomes" id="UP000887566">
    <property type="component" value="Unplaced"/>
</dbReference>
<keyword evidence="4" id="KW-0472">Membrane</keyword>
<evidence type="ECO:0000313" key="7">
    <source>
        <dbReference type="WBParaSite" id="PSAMB.scaffold906size38830.g9583.t1"/>
    </source>
</evidence>
<feature type="transmembrane region" description="Helical" evidence="4">
    <location>
        <begin position="121"/>
        <end position="141"/>
    </location>
</feature>
<sequence>MAETDAGSTQHVSASPTPAVGVADGACGSTTSASSRPSSCATVGPWNDEGAEFLTLDFTQNREVVHRWRKLPTCDEFVASRRSKHTMVTYKGALYVFGGETATIRLRVITFRALRRMTVRGAFESIATVVTALLCLGMYLFSGQSGAKSTSSLFQFHFATSTWSRISTDHILRAAPPSPHRRYGHTMVAHNRFLYVFGGAAENILPSDLHFYDLDCHVWCVVQPAPSSCGPSGRLFHTAVILGDCMYVFGGTIDNNVRSSEIFRFQLSAYPRCTLHDDFGRLLESRQFCDLRFLIGKDRVPIFAHIAIVAARSVYLRNKIKQCREQEPVGVPFSEREFPEGSLPDSPSANFTRTKDPNVLDVSIPDAEPFAFEMVLDYIYTDKIDPTQRGQEPGSNGVVLLMMAVYRLALQFGMNRLEALAIQYLEAMLGVKNVLVALQNASRLNLRYIKEYCLRFIIKECNYNQIVMSKEFETLEQPLMVEIIRSRQSPPVRTNNDLLPARSDEPTLEQDMIAFIEHGVGAEFCDITLVSGPISKPVHKVILAARSAYFEAMFRSWMPESNTVHVSLGEIVPSEHAFRTLLRYIYYGCTDMKPEDSLYLFAAPPFYGFTNNRLQVFCKENLETNIRTENVLEILEAADRIQANEMKRHALKLIVEQFSKIAGQDKLKHLSRELLLDVITAVADNINGQENGLRRISSETNRVDSSDSIIADSTDSDKTI</sequence>
<accession>A0A914XP04</accession>
<evidence type="ECO:0000259" key="5">
    <source>
        <dbReference type="PROSITE" id="PS50097"/>
    </source>
</evidence>
<dbReference type="SUPFAM" id="SSF54695">
    <property type="entry name" value="POZ domain"/>
    <property type="match status" value="2"/>
</dbReference>
<feature type="compositionally biased region" description="Polar residues" evidence="3">
    <location>
        <begin position="1"/>
        <end position="16"/>
    </location>
</feature>
<evidence type="ECO:0000256" key="3">
    <source>
        <dbReference type="SAM" id="MobiDB-lite"/>
    </source>
</evidence>
<dbReference type="Gene3D" id="3.30.710.10">
    <property type="entry name" value="Potassium Channel Kv1.1, Chain A"/>
    <property type="match status" value="2"/>
</dbReference>
<dbReference type="SMART" id="SM00225">
    <property type="entry name" value="BTB"/>
    <property type="match status" value="2"/>
</dbReference>
<keyword evidence="4" id="KW-1133">Transmembrane helix</keyword>
<dbReference type="CDD" id="cd18506">
    <property type="entry name" value="BACK2_LZTR1"/>
    <property type="match status" value="1"/>
</dbReference>
<organism evidence="6 7">
    <name type="scientific">Plectus sambesii</name>
    <dbReference type="NCBI Taxonomy" id="2011161"/>
    <lineage>
        <taxon>Eukaryota</taxon>
        <taxon>Metazoa</taxon>
        <taxon>Ecdysozoa</taxon>
        <taxon>Nematoda</taxon>
        <taxon>Chromadorea</taxon>
        <taxon>Plectida</taxon>
        <taxon>Plectina</taxon>
        <taxon>Plectoidea</taxon>
        <taxon>Plectidae</taxon>
        <taxon>Plectus</taxon>
    </lineage>
</organism>
<dbReference type="PANTHER" id="PTHR46376:SF1">
    <property type="entry name" value="LEUCINE-ZIPPER-LIKE TRANSCRIPTIONAL REGULATOR 1"/>
    <property type="match status" value="1"/>
</dbReference>
<evidence type="ECO:0000313" key="6">
    <source>
        <dbReference type="Proteomes" id="UP000887566"/>
    </source>
</evidence>
<name>A0A914XP04_9BILA</name>
<feature type="domain" description="BTB" evidence="5">
    <location>
        <begin position="289"/>
        <end position="388"/>
    </location>
</feature>
<dbReference type="Pfam" id="PF00651">
    <property type="entry name" value="BTB"/>
    <property type="match status" value="1"/>
</dbReference>
<dbReference type="PANTHER" id="PTHR46376">
    <property type="entry name" value="LEUCINE-ZIPPER-LIKE TRANSCRIPTIONAL REGULATOR 1"/>
    <property type="match status" value="1"/>
</dbReference>
<dbReference type="Gene3D" id="2.120.10.80">
    <property type="entry name" value="Kelch-type beta propeller"/>
    <property type="match status" value="1"/>
</dbReference>
<evidence type="ECO:0000256" key="1">
    <source>
        <dbReference type="ARBA" id="ARBA00022441"/>
    </source>
</evidence>
<dbReference type="Pfam" id="PF24681">
    <property type="entry name" value="Kelch_KLHDC2_KLHL20_DRC7"/>
    <property type="match status" value="1"/>
</dbReference>
<dbReference type="InterPro" id="IPR015915">
    <property type="entry name" value="Kelch-typ_b-propeller"/>
</dbReference>
<reference evidence="7" key="1">
    <citation type="submission" date="2022-11" db="UniProtKB">
        <authorList>
            <consortium name="WormBaseParasite"/>
        </authorList>
    </citation>
    <scope>IDENTIFICATION</scope>
</reference>
<keyword evidence="2" id="KW-0677">Repeat</keyword>
<keyword evidence="6" id="KW-1185">Reference proteome</keyword>
<dbReference type="CDD" id="cd18308">
    <property type="entry name" value="BTB1_POZ_LZTR1"/>
    <property type="match status" value="1"/>
</dbReference>
<dbReference type="AlphaFoldDB" id="A0A914XP04"/>
<dbReference type="PROSITE" id="PS50097">
    <property type="entry name" value="BTB"/>
    <property type="match status" value="2"/>
</dbReference>
<dbReference type="SUPFAM" id="SSF117281">
    <property type="entry name" value="Kelch motif"/>
    <property type="match status" value="1"/>
</dbReference>
<dbReference type="InterPro" id="IPR011333">
    <property type="entry name" value="SKP1/BTB/POZ_sf"/>
</dbReference>
<dbReference type="WBParaSite" id="PSAMB.scaffold906size38830.g9583.t1">
    <property type="protein sequence ID" value="PSAMB.scaffold906size38830.g9583.t1"/>
    <property type="gene ID" value="PSAMB.scaffold906size38830.g9583"/>
</dbReference>
<evidence type="ECO:0000256" key="2">
    <source>
        <dbReference type="ARBA" id="ARBA00022737"/>
    </source>
</evidence>
<evidence type="ECO:0000256" key="4">
    <source>
        <dbReference type="SAM" id="Phobius"/>
    </source>
</evidence>
<feature type="region of interest" description="Disordered" evidence="3">
    <location>
        <begin position="1"/>
        <end position="20"/>
    </location>
</feature>
<dbReference type="InterPro" id="IPR051568">
    <property type="entry name" value="LZTR1/Attractin"/>
</dbReference>
<dbReference type="InterPro" id="IPR000210">
    <property type="entry name" value="BTB/POZ_dom"/>
</dbReference>
<protein>
    <submittedName>
        <fullName evidence="7">BTB domain-containing protein</fullName>
    </submittedName>
</protein>
<keyword evidence="1" id="KW-0880">Kelch repeat</keyword>
<dbReference type="CDD" id="cd18505">
    <property type="entry name" value="BACK1_LZTR1"/>
    <property type="match status" value="1"/>
</dbReference>
<feature type="domain" description="BTB" evidence="5">
    <location>
        <begin position="525"/>
        <end position="594"/>
    </location>
</feature>
<keyword evidence="4" id="KW-0812">Transmembrane</keyword>
<proteinExistence type="predicted"/>
<dbReference type="GO" id="GO:0005794">
    <property type="term" value="C:Golgi apparatus"/>
    <property type="evidence" value="ECO:0007669"/>
    <property type="project" value="TreeGrafter"/>
</dbReference>